<name>A0A0P1JA99_9RHOB</name>
<sequence>MGMRRNAFGLAAILMGSVKGLRIDIDGETDVAL</sequence>
<gene>
    <name evidence="1" type="ORF">TA5114_02342</name>
</gene>
<reference evidence="2" key="1">
    <citation type="submission" date="2015-09" db="EMBL/GenBank/DDBJ databases">
        <authorList>
            <person name="Rodrigo-Torres Lidia"/>
            <person name="Arahal R.David."/>
        </authorList>
    </citation>
    <scope>NUCLEOTIDE SEQUENCE [LARGE SCALE GENOMIC DNA]</scope>
    <source>
        <strain evidence="2">CECT 5114</strain>
    </source>
</reference>
<organism evidence="1 2">
    <name type="scientific">Cognatishimia activa</name>
    <dbReference type="NCBI Taxonomy" id="1715691"/>
    <lineage>
        <taxon>Bacteria</taxon>
        <taxon>Pseudomonadati</taxon>
        <taxon>Pseudomonadota</taxon>
        <taxon>Alphaproteobacteria</taxon>
        <taxon>Rhodobacterales</taxon>
        <taxon>Paracoccaceae</taxon>
        <taxon>Cognatishimia</taxon>
    </lineage>
</organism>
<protein>
    <submittedName>
        <fullName evidence="1">Uncharacterized protein</fullName>
    </submittedName>
</protein>
<dbReference type="EMBL" id="CYUE01000020">
    <property type="protein sequence ID" value="CUK26527.1"/>
    <property type="molecule type" value="Genomic_DNA"/>
</dbReference>
<accession>A0A0P1JA99</accession>
<dbReference type="AlphaFoldDB" id="A0A0P1JA99"/>
<proteinExistence type="predicted"/>
<evidence type="ECO:0000313" key="2">
    <source>
        <dbReference type="Proteomes" id="UP000051184"/>
    </source>
</evidence>
<dbReference type="Proteomes" id="UP000051184">
    <property type="component" value="Unassembled WGS sequence"/>
</dbReference>
<keyword evidence="2" id="KW-1185">Reference proteome</keyword>
<evidence type="ECO:0000313" key="1">
    <source>
        <dbReference type="EMBL" id="CUK26527.1"/>
    </source>
</evidence>